<dbReference type="Pfam" id="PF00732">
    <property type="entry name" value="GMC_oxred_N"/>
    <property type="match status" value="1"/>
</dbReference>
<evidence type="ECO:0000256" key="4">
    <source>
        <dbReference type="ARBA" id="ARBA00022827"/>
    </source>
</evidence>
<dbReference type="PROSITE" id="PS00623">
    <property type="entry name" value="GMC_OXRED_1"/>
    <property type="match status" value="1"/>
</dbReference>
<comment type="similarity">
    <text evidence="2">Belongs to the GMC oxidoreductase family.</text>
</comment>
<sequence>MGVAYAQKRVETSFDYIVVGSGSAGSLLANRLSATPDYTVLVLEAGGSDRNFWLQLPIGYFRTIYDERFSRQFDTEPGEGTGGRNIVWPRGRVIGGSSSINGLIFIRGQREDFEDWERLGAKSWSYRDVLPFFRRLENYSGGENQYRGTLGELGVSDLRNDDP</sequence>
<dbReference type="EMBL" id="UINC01014483">
    <property type="protein sequence ID" value="SVA61737.1"/>
    <property type="molecule type" value="Genomic_DNA"/>
</dbReference>
<dbReference type="GO" id="GO:0016614">
    <property type="term" value="F:oxidoreductase activity, acting on CH-OH group of donors"/>
    <property type="evidence" value="ECO:0007669"/>
    <property type="project" value="InterPro"/>
</dbReference>
<dbReference type="AlphaFoldDB" id="A0A381XC29"/>
<proteinExistence type="inferred from homology"/>
<dbReference type="InterPro" id="IPR000172">
    <property type="entry name" value="GMC_OxRdtase_N"/>
</dbReference>
<evidence type="ECO:0000256" key="2">
    <source>
        <dbReference type="ARBA" id="ARBA00010790"/>
    </source>
</evidence>
<keyword evidence="3" id="KW-0285">Flavoprotein</keyword>
<dbReference type="InterPro" id="IPR012132">
    <property type="entry name" value="GMC_OxRdtase"/>
</dbReference>
<organism evidence="6">
    <name type="scientific">marine metagenome</name>
    <dbReference type="NCBI Taxonomy" id="408172"/>
    <lineage>
        <taxon>unclassified sequences</taxon>
        <taxon>metagenomes</taxon>
        <taxon>ecological metagenomes</taxon>
    </lineage>
</organism>
<accession>A0A381XC29</accession>
<dbReference type="InterPro" id="IPR036188">
    <property type="entry name" value="FAD/NAD-bd_sf"/>
</dbReference>
<evidence type="ECO:0000256" key="3">
    <source>
        <dbReference type="ARBA" id="ARBA00022630"/>
    </source>
</evidence>
<reference evidence="6" key="1">
    <citation type="submission" date="2018-05" db="EMBL/GenBank/DDBJ databases">
        <authorList>
            <person name="Lanie J.A."/>
            <person name="Ng W.-L."/>
            <person name="Kazmierczak K.M."/>
            <person name="Andrzejewski T.M."/>
            <person name="Davidsen T.M."/>
            <person name="Wayne K.J."/>
            <person name="Tettelin H."/>
            <person name="Glass J.I."/>
            <person name="Rusch D."/>
            <person name="Podicherti R."/>
            <person name="Tsui H.-C.T."/>
            <person name="Winkler M.E."/>
        </authorList>
    </citation>
    <scope>NUCLEOTIDE SEQUENCE</scope>
</reference>
<keyword evidence="4" id="KW-0274">FAD</keyword>
<dbReference type="PANTHER" id="PTHR11552">
    <property type="entry name" value="GLUCOSE-METHANOL-CHOLINE GMC OXIDOREDUCTASE"/>
    <property type="match status" value="1"/>
</dbReference>
<feature type="non-terminal residue" evidence="6">
    <location>
        <position position="163"/>
    </location>
</feature>
<dbReference type="GO" id="GO:0050660">
    <property type="term" value="F:flavin adenine dinucleotide binding"/>
    <property type="evidence" value="ECO:0007669"/>
    <property type="project" value="InterPro"/>
</dbReference>
<dbReference type="Gene3D" id="3.50.50.60">
    <property type="entry name" value="FAD/NAD(P)-binding domain"/>
    <property type="match status" value="1"/>
</dbReference>
<evidence type="ECO:0000259" key="5">
    <source>
        <dbReference type="PROSITE" id="PS00623"/>
    </source>
</evidence>
<evidence type="ECO:0000256" key="1">
    <source>
        <dbReference type="ARBA" id="ARBA00001974"/>
    </source>
</evidence>
<feature type="domain" description="Glucose-methanol-choline oxidoreductase N-terminal" evidence="5">
    <location>
        <begin position="91"/>
        <end position="114"/>
    </location>
</feature>
<dbReference type="PANTHER" id="PTHR11552:SF147">
    <property type="entry name" value="CHOLINE DEHYDROGENASE, MITOCHONDRIAL"/>
    <property type="match status" value="1"/>
</dbReference>
<protein>
    <recommendedName>
        <fullName evidence="5">Glucose-methanol-choline oxidoreductase N-terminal domain-containing protein</fullName>
    </recommendedName>
</protein>
<gene>
    <name evidence="6" type="ORF">METZ01_LOCUS114591</name>
</gene>
<name>A0A381XC29_9ZZZZ</name>
<comment type="cofactor">
    <cofactor evidence="1">
        <name>FAD</name>
        <dbReference type="ChEBI" id="CHEBI:57692"/>
    </cofactor>
</comment>
<dbReference type="SUPFAM" id="SSF51905">
    <property type="entry name" value="FAD/NAD(P)-binding domain"/>
    <property type="match status" value="1"/>
</dbReference>
<evidence type="ECO:0000313" key="6">
    <source>
        <dbReference type="EMBL" id="SVA61737.1"/>
    </source>
</evidence>